<reference evidence="1" key="1">
    <citation type="submission" date="2023-03" db="EMBL/GenBank/DDBJ databases">
        <title>Andean soil-derived lignocellulolytic bacterial consortium as a source of novel taxa and putative plastic-active enzymes.</title>
        <authorList>
            <person name="Diaz-Garcia L."/>
            <person name="Chuvochina M."/>
            <person name="Feuerriegel G."/>
            <person name="Bunk B."/>
            <person name="Sproer C."/>
            <person name="Streit W.R."/>
            <person name="Rodriguez L.M."/>
            <person name="Overmann J."/>
            <person name="Jimenez D.J."/>
        </authorList>
    </citation>
    <scope>NUCLEOTIDE SEQUENCE</scope>
    <source>
        <strain evidence="1">MAG 2441</strain>
    </source>
</reference>
<gene>
    <name evidence="1" type="ORF">P0Y55_11815</name>
</gene>
<evidence type="ECO:0000313" key="1">
    <source>
        <dbReference type="EMBL" id="WEK53274.1"/>
    </source>
</evidence>
<sequence length="59" mass="7134">MFILIEIDRDWTVGIDWKKNVKGFRLGFIAVHLFIIKHKDFMGAVSENYHQEKLRRMNQ</sequence>
<accession>A0AA95JEI2</accession>
<organism evidence="1 2">
    <name type="scientific">Candidatus Cohnella colombiensis</name>
    <dbReference type="NCBI Taxonomy" id="3121368"/>
    <lineage>
        <taxon>Bacteria</taxon>
        <taxon>Bacillati</taxon>
        <taxon>Bacillota</taxon>
        <taxon>Bacilli</taxon>
        <taxon>Bacillales</taxon>
        <taxon>Paenibacillaceae</taxon>
        <taxon>Cohnella</taxon>
    </lineage>
</organism>
<dbReference type="AlphaFoldDB" id="A0AA95JEI2"/>
<evidence type="ECO:0000313" key="2">
    <source>
        <dbReference type="Proteomes" id="UP001178662"/>
    </source>
</evidence>
<dbReference type="EMBL" id="CP119317">
    <property type="protein sequence ID" value="WEK53274.1"/>
    <property type="molecule type" value="Genomic_DNA"/>
</dbReference>
<protein>
    <submittedName>
        <fullName evidence="1">Uncharacterized protein</fullName>
    </submittedName>
</protein>
<name>A0AA95JEI2_9BACL</name>
<keyword evidence="2" id="KW-1185">Reference proteome</keyword>
<dbReference type="Proteomes" id="UP001178662">
    <property type="component" value="Chromosome"/>
</dbReference>
<proteinExistence type="predicted"/>